<feature type="domain" description="Secretion system C-terminal sorting" evidence="3">
    <location>
        <begin position="45"/>
        <end position="114"/>
    </location>
</feature>
<name>A0A4U0EPB1_9FLAO</name>
<dbReference type="EMBL" id="SUPL01000008">
    <property type="protein sequence ID" value="TJY32924.1"/>
    <property type="molecule type" value="Genomic_DNA"/>
</dbReference>
<evidence type="ECO:0000313" key="5">
    <source>
        <dbReference type="Proteomes" id="UP000307657"/>
    </source>
</evidence>
<comment type="caution">
    <text evidence="4">The sequence shown here is derived from an EMBL/GenBank/DDBJ whole genome shotgun (WGS) entry which is preliminary data.</text>
</comment>
<keyword evidence="1 2" id="KW-0732">Signal</keyword>
<dbReference type="InterPro" id="IPR026444">
    <property type="entry name" value="Secre_tail"/>
</dbReference>
<feature type="chain" id="PRO_5020488934" evidence="2">
    <location>
        <begin position="23"/>
        <end position="122"/>
    </location>
</feature>
<feature type="signal peptide" evidence="2">
    <location>
        <begin position="1"/>
        <end position="22"/>
    </location>
</feature>
<dbReference type="AlphaFoldDB" id="A0A4U0EPB1"/>
<dbReference type="OrthoDB" id="1273278at2"/>
<reference evidence="4 5" key="1">
    <citation type="submission" date="2019-04" db="EMBL/GenBank/DDBJ databases">
        <title>Lacinutrix sp. nov., isolated from marine water.</title>
        <authorList>
            <person name="Kim W."/>
        </authorList>
    </citation>
    <scope>NUCLEOTIDE SEQUENCE [LARGE SCALE GENOMIC DNA]</scope>
    <source>
        <strain evidence="4 5">CAU 1491</strain>
    </source>
</reference>
<dbReference type="Pfam" id="PF18962">
    <property type="entry name" value="Por_Secre_tail"/>
    <property type="match status" value="1"/>
</dbReference>
<sequence>MKLNKFALTALLMLFSVIATNAQENNDVALLDDKNSLELPKIEYNPSGVSLNIIDNTLALYFKHRMVNLRCEVINKKGEVLMLKKARSTQYSTLDISKLKRGTYFLRIYDGTLKEFIKFSKK</sequence>
<evidence type="ECO:0000256" key="1">
    <source>
        <dbReference type="ARBA" id="ARBA00022729"/>
    </source>
</evidence>
<dbReference type="NCBIfam" id="TIGR04183">
    <property type="entry name" value="Por_Secre_tail"/>
    <property type="match status" value="1"/>
</dbReference>
<dbReference type="Proteomes" id="UP000307657">
    <property type="component" value="Unassembled WGS sequence"/>
</dbReference>
<dbReference type="RefSeq" id="WP_136844768.1">
    <property type="nucleotide sequence ID" value="NZ_SUPL01000008.1"/>
</dbReference>
<evidence type="ECO:0000259" key="3">
    <source>
        <dbReference type="Pfam" id="PF18962"/>
    </source>
</evidence>
<gene>
    <name evidence="4" type="ORF">E5167_13905</name>
</gene>
<organism evidence="4 5">
    <name type="scientific">Pontimicrobium aquaticum</name>
    <dbReference type="NCBI Taxonomy" id="2565367"/>
    <lineage>
        <taxon>Bacteria</taxon>
        <taxon>Pseudomonadati</taxon>
        <taxon>Bacteroidota</taxon>
        <taxon>Flavobacteriia</taxon>
        <taxon>Flavobacteriales</taxon>
        <taxon>Flavobacteriaceae</taxon>
        <taxon>Pontimicrobium</taxon>
    </lineage>
</organism>
<dbReference type="Gene3D" id="2.60.40.3080">
    <property type="match status" value="1"/>
</dbReference>
<evidence type="ECO:0000256" key="2">
    <source>
        <dbReference type="SAM" id="SignalP"/>
    </source>
</evidence>
<proteinExistence type="predicted"/>
<accession>A0A4U0EPB1</accession>
<keyword evidence="5" id="KW-1185">Reference proteome</keyword>
<evidence type="ECO:0000313" key="4">
    <source>
        <dbReference type="EMBL" id="TJY32924.1"/>
    </source>
</evidence>
<protein>
    <submittedName>
        <fullName evidence="4">T9SS type A sorting domain-containing protein</fullName>
    </submittedName>
</protein>